<keyword evidence="4" id="KW-1185">Reference proteome</keyword>
<evidence type="ECO:0000313" key="3">
    <source>
        <dbReference type="EMBL" id="POG55491.1"/>
    </source>
</evidence>
<name>A0A2P4NQS3_9EURY</name>
<evidence type="ECO:0000313" key="4">
    <source>
        <dbReference type="Proteomes" id="UP000053621"/>
    </source>
</evidence>
<feature type="domain" description="DUF7998" evidence="2">
    <location>
        <begin position="14"/>
        <end position="156"/>
    </location>
</feature>
<evidence type="ECO:0000259" key="2">
    <source>
        <dbReference type="Pfam" id="PF25979"/>
    </source>
</evidence>
<evidence type="ECO:0000256" key="1">
    <source>
        <dbReference type="SAM" id="MobiDB-lite"/>
    </source>
</evidence>
<accession>A0A2P4NQS3</accession>
<proteinExistence type="predicted"/>
<feature type="region of interest" description="Disordered" evidence="1">
    <location>
        <begin position="156"/>
        <end position="204"/>
    </location>
</feature>
<feature type="compositionally biased region" description="Low complexity" evidence="1">
    <location>
        <begin position="161"/>
        <end position="172"/>
    </location>
</feature>
<dbReference type="Proteomes" id="UP000053621">
    <property type="component" value="Unassembled WGS sequence"/>
</dbReference>
<dbReference type="InterPro" id="IPR058311">
    <property type="entry name" value="DUF7998"/>
</dbReference>
<dbReference type="EMBL" id="LOPW02000010">
    <property type="protein sequence ID" value="POG55491.1"/>
    <property type="molecule type" value="Genomic_DNA"/>
</dbReference>
<sequence>MPDIPSLFGGSRGDRFDDSDQFVPEHLPDPDAFLDGHRVLDGDDHVAVHRVAREVFEERGVYDVTFGYNLARLNLDRRHPDAGFRYAEDRDDPSILRAEFTPTTPFCPQSKTLTVGAFRAWNGLADRHDYDHVRVRVAPMHQQADAINAELDAMDAGDLPAASGDSARSAGSPTGERDDEAESESLSLSEEFEAALNRLSGETE</sequence>
<protein>
    <recommendedName>
        <fullName evidence="2">DUF7998 domain-containing protein</fullName>
    </recommendedName>
</protein>
<dbReference type="Pfam" id="PF25979">
    <property type="entry name" value="DUF7998"/>
    <property type="match status" value="1"/>
</dbReference>
<comment type="caution">
    <text evidence="3">The sequence shown here is derived from an EMBL/GenBank/DDBJ whole genome shotgun (WGS) entry which is preliminary data.</text>
</comment>
<organism evidence="3 4">
    <name type="scientific">Haloferax marisrubri</name>
    <dbReference type="NCBI Taxonomy" id="1544719"/>
    <lineage>
        <taxon>Archaea</taxon>
        <taxon>Methanobacteriati</taxon>
        <taxon>Methanobacteriota</taxon>
        <taxon>Stenosarchaea group</taxon>
        <taxon>Halobacteria</taxon>
        <taxon>Halobacteriales</taxon>
        <taxon>Haloferacaceae</taxon>
        <taxon>Haloferax</taxon>
    </lineage>
</organism>
<reference evidence="3" key="1">
    <citation type="submission" date="2017-08" db="EMBL/GenBank/DDBJ databases">
        <title>Haloferax marisrubri sp. nov., isolated from the Discovery deep brine-seawater interface in the Red Sea.</title>
        <authorList>
            <person name="Zhang G."/>
            <person name="Stingl U."/>
        </authorList>
    </citation>
    <scope>NUCLEOTIDE SEQUENCE [LARGE SCALE GENOMIC DNA]</scope>
    <source>
        <strain evidence="3">SB3</strain>
    </source>
</reference>
<dbReference type="AlphaFoldDB" id="A0A2P4NQS3"/>
<gene>
    <name evidence="3" type="ORF">AUR65_008745</name>
</gene>
<dbReference type="OrthoDB" id="169375at2157"/>
<dbReference type="RefSeq" id="WP_058566474.1">
    <property type="nucleotide sequence ID" value="NZ_LOPW02000010.1"/>
</dbReference>